<sequence>MPGPGMLTLMVLPAVIGLIIVARPNVATSLTSLRGTWLIVLAAALQFVQIEGWWPEQVTESLERRLYAVLVVVIALAFSWLNRPLWSRGIGRWALVLIPLGTASNSIPIAALGAMPYSLTGARTAGYSQAQLITDAPGYIRLDDVSPLWTPLADLIPIPLLMKVLSIGDLFLIAGLVLLIVASSRPQQPPVAADDPVHPARTSA</sequence>
<keyword evidence="1" id="KW-1133">Transmembrane helix</keyword>
<evidence type="ECO:0008006" key="4">
    <source>
        <dbReference type="Google" id="ProtNLM"/>
    </source>
</evidence>
<gene>
    <name evidence="2" type="ORF">BJ988_004832</name>
</gene>
<feature type="transmembrane region" description="Helical" evidence="1">
    <location>
        <begin position="160"/>
        <end position="181"/>
    </location>
</feature>
<keyword evidence="1" id="KW-0812">Transmembrane</keyword>
<feature type="transmembrane region" description="Helical" evidence="1">
    <location>
        <begin position="94"/>
        <end position="115"/>
    </location>
</feature>
<accession>A0A7Z0DRR2</accession>
<dbReference type="Pfam" id="PF17248">
    <property type="entry name" value="DUF5317"/>
    <property type="match status" value="1"/>
</dbReference>
<feature type="transmembrane region" description="Helical" evidence="1">
    <location>
        <begin position="35"/>
        <end position="54"/>
    </location>
</feature>
<evidence type="ECO:0000313" key="2">
    <source>
        <dbReference type="EMBL" id="NYI80184.1"/>
    </source>
</evidence>
<proteinExistence type="predicted"/>
<name>A0A7Z0DRR2_9ACTN</name>
<dbReference type="RefSeq" id="WP_179660402.1">
    <property type="nucleotide sequence ID" value="NZ_JACBZR010000001.1"/>
</dbReference>
<keyword evidence="3" id="KW-1185">Reference proteome</keyword>
<reference evidence="2 3" key="1">
    <citation type="submission" date="2020-07" db="EMBL/GenBank/DDBJ databases">
        <title>Sequencing the genomes of 1000 actinobacteria strains.</title>
        <authorList>
            <person name="Klenk H.-P."/>
        </authorList>
    </citation>
    <scope>NUCLEOTIDE SEQUENCE [LARGE SCALE GENOMIC DNA]</scope>
    <source>
        <strain evidence="2 3">DSM 26487</strain>
    </source>
</reference>
<feature type="transmembrane region" description="Helical" evidence="1">
    <location>
        <begin position="66"/>
        <end position="82"/>
    </location>
</feature>
<evidence type="ECO:0000256" key="1">
    <source>
        <dbReference type="SAM" id="Phobius"/>
    </source>
</evidence>
<dbReference type="InterPro" id="IPR035168">
    <property type="entry name" value="DUF5317"/>
</dbReference>
<comment type="caution">
    <text evidence="2">The sequence shown here is derived from an EMBL/GenBank/DDBJ whole genome shotgun (WGS) entry which is preliminary data.</text>
</comment>
<dbReference type="EMBL" id="JACBZR010000001">
    <property type="protein sequence ID" value="NYI80184.1"/>
    <property type="molecule type" value="Genomic_DNA"/>
</dbReference>
<feature type="transmembrane region" description="Helical" evidence="1">
    <location>
        <begin position="6"/>
        <end position="23"/>
    </location>
</feature>
<dbReference type="Proteomes" id="UP000564496">
    <property type="component" value="Unassembled WGS sequence"/>
</dbReference>
<dbReference type="AlphaFoldDB" id="A0A7Z0DRR2"/>
<organism evidence="2 3">
    <name type="scientific">Nocardioides panzhihuensis</name>
    <dbReference type="NCBI Taxonomy" id="860243"/>
    <lineage>
        <taxon>Bacteria</taxon>
        <taxon>Bacillati</taxon>
        <taxon>Actinomycetota</taxon>
        <taxon>Actinomycetes</taxon>
        <taxon>Propionibacteriales</taxon>
        <taxon>Nocardioidaceae</taxon>
        <taxon>Nocardioides</taxon>
    </lineage>
</organism>
<keyword evidence="1" id="KW-0472">Membrane</keyword>
<evidence type="ECO:0000313" key="3">
    <source>
        <dbReference type="Proteomes" id="UP000564496"/>
    </source>
</evidence>
<protein>
    <recommendedName>
        <fullName evidence="4">DUF5317 domain-containing protein</fullName>
    </recommendedName>
</protein>